<dbReference type="EMBL" id="JAGKQM010000013">
    <property type="protein sequence ID" value="KAH0890019.1"/>
    <property type="molecule type" value="Genomic_DNA"/>
</dbReference>
<organism evidence="2 3">
    <name type="scientific">Brassica napus</name>
    <name type="common">Rape</name>
    <dbReference type="NCBI Taxonomy" id="3708"/>
    <lineage>
        <taxon>Eukaryota</taxon>
        <taxon>Viridiplantae</taxon>
        <taxon>Streptophyta</taxon>
        <taxon>Embryophyta</taxon>
        <taxon>Tracheophyta</taxon>
        <taxon>Spermatophyta</taxon>
        <taxon>Magnoliopsida</taxon>
        <taxon>eudicotyledons</taxon>
        <taxon>Gunneridae</taxon>
        <taxon>Pentapetalae</taxon>
        <taxon>rosids</taxon>
        <taxon>malvids</taxon>
        <taxon>Brassicales</taxon>
        <taxon>Brassicaceae</taxon>
        <taxon>Brassiceae</taxon>
        <taxon>Brassica</taxon>
    </lineage>
</organism>
<reference evidence="2 3" key="1">
    <citation type="submission" date="2021-05" db="EMBL/GenBank/DDBJ databases">
        <title>Genome Assembly of Synthetic Allotetraploid Brassica napus Reveals Homoeologous Exchanges between Subgenomes.</title>
        <authorList>
            <person name="Davis J.T."/>
        </authorList>
    </citation>
    <scope>NUCLEOTIDE SEQUENCE [LARGE SCALE GENOMIC DNA]</scope>
    <source>
        <strain evidence="3">cv. Da-Ae</strain>
        <tissue evidence="2">Seedling</tissue>
    </source>
</reference>
<keyword evidence="3" id="KW-1185">Reference proteome</keyword>
<dbReference type="Proteomes" id="UP000824890">
    <property type="component" value="Unassembled WGS sequence"/>
</dbReference>
<comment type="caution">
    <text evidence="2">The sequence shown here is derived from an EMBL/GenBank/DDBJ whole genome shotgun (WGS) entry which is preliminary data.</text>
</comment>
<accession>A0ABQ8ABX8</accession>
<evidence type="ECO:0000313" key="3">
    <source>
        <dbReference type="Proteomes" id="UP000824890"/>
    </source>
</evidence>
<sequence>MSSSHLVIMCLIMISLVPLHQLGNADDLEFDKKCVRPFHCTGRRCYCCNNAPEILKYYDTQAACMAHCTNSSTLNIMGNADGLEFDKKCVCPLHCTGRRCYCCNNAPEILKCYDTQAACMAHCTNPTI</sequence>
<evidence type="ECO:0000313" key="2">
    <source>
        <dbReference type="EMBL" id="KAH0890019.1"/>
    </source>
</evidence>
<proteinExistence type="predicted"/>
<keyword evidence="1" id="KW-0732">Signal</keyword>
<protein>
    <submittedName>
        <fullName evidence="2">Uncharacterized protein</fullName>
    </submittedName>
</protein>
<feature type="chain" id="PRO_5046732481" evidence="1">
    <location>
        <begin position="26"/>
        <end position="128"/>
    </location>
</feature>
<feature type="signal peptide" evidence="1">
    <location>
        <begin position="1"/>
        <end position="25"/>
    </location>
</feature>
<gene>
    <name evidence="2" type="ORF">HID58_052448</name>
</gene>
<name>A0ABQ8ABX8_BRANA</name>
<evidence type="ECO:0000256" key="1">
    <source>
        <dbReference type="SAM" id="SignalP"/>
    </source>
</evidence>